<dbReference type="InterPro" id="IPR006638">
    <property type="entry name" value="Elp3/MiaA/NifB-like_rSAM"/>
</dbReference>
<evidence type="ECO:0000256" key="6">
    <source>
        <dbReference type="ARBA" id="ARBA00023014"/>
    </source>
</evidence>
<keyword evidence="3" id="KW-0949">S-adenosyl-L-methionine</keyword>
<evidence type="ECO:0000256" key="2">
    <source>
        <dbReference type="ARBA" id="ARBA00022485"/>
    </source>
</evidence>
<evidence type="ECO:0000256" key="4">
    <source>
        <dbReference type="ARBA" id="ARBA00022723"/>
    </source>
</evidence>
<evidence type="ECO:0000256" key="3">
    <source>
        <dbReference type="ARBA" id="ARBA00022691"/>
    </source>
</evidence>
<evidence type="ECO:0000259" key="8">
    <source>
        <dbReference type="PROSITE" id="PS51918"/>
    </source>
</evidence>
<dbReference type="PANTHER" id="PTHR21339">
    <property type="entry name" value="RADICAL S-ADENOSYL METHIONINE DOMAIN-CONTAINING PROTEIN 2"/>
    <property type="match status" value="1"/>
</dbReference>
<dbReference type="GO" id="GO:0003824">
    <property type="term" value="F:catalytic activity"/>
    <property type="evidence" value="ECO:0007669"/>
    <property type="project" value="InterPro"/>
</dbReference>
<dbReference type="OrthoDB" id="5620at2157"/>
<dbReference type="NCBIfam" id="NF038283">
    <property type="entry name" value="viperin_w_prok"/>
    <property type="match status" value="1"/>
</dbReference>
<evidence type="ECO:0000256" key="5">
    <source>
        <dbReference type="ARBA" id="ARBA00023004"/>
    </source>
</evidence>
<dbReference type="PROSITE" id="PS51918">
    <property type="entry name" value="RADICAL_SAM"/>
    <property type="match status" value="1"/>
</dbReference>
<dbReference type="InterPro" id="IPR007197">
    <property type="entry name" value="rSAM"/>
</dbReference>
<dbReference type="InterPro" id="IPR051196">
    <property type="entry name" value="RSAD2/Viperin_antiviral"/>
</dbReference>
<gene>
    <name evidence="9" type="ORF">LI82_00070</name>
</gene>
<evidence type="ECO:0000256" key="1">
    <source>
        <dbReference type="ARBA" id="ARBA00001966"/>
    </source>
</evidence>
<evidence type="ECO:0000313" key="9">
    <source>
        <dbReference type="EMBL" id="KGK99659.1"/>
    </source>
</evidence>
<dbReference type="Pfam" id="PF04055">
    <property type="entry name" value="Radical_SAM"/>
    <property type="match status" value="1"/>
</dbReference>
<keyword evidence="5" id="KW-0408">Iron</keyword>
<dbReference type="PANTHER" id="PTHR21339:SF0">
    <property type="entry name" value="S-ADENOSYLMETHIONINE-DEPENDENT NUCLEOTIDE DEHYDRATASE RSAD2"/>
    <property type="match status" value="1"/>
</dbReference>
<proteinExistence type="predicted"/>
<dbReference type="CDD" id="cd01335">
    <property type="entry name" value="Radical_SAM"/>
    <property type="match status" value="1"/>
</dbReference>
<dbReference type="SFLD" id="SFLDS00029">
    <property type="entry name" value="Radical_SAM"/>
    <property type="match status" value="1"/>
</dbReference>
<keyword evidence="10" id="KW-1185">Reference proteome</keyword>
<evidence type="ECO:0000256" key="7">
    <source>
        <dbReference type="ARBA" id="ARBA00023118"/>
    </source>
</evidence>
<dbReference type="Gene3D" id="3.20.20.70">
    <property type="entry name" value="Aldolase class I"/>
    <property type="match status" value="1"/>
</dbReference>
<comment type="caution">
    <text evidence="9">The sequence shown here is derived from an EMBL/GenBank/DDBJ whole genome shotgun (WGS) entry which is preliminary data.</text>
</comment>
<dbReference type="SFLD" id="SFLDG01067">
    <property type="entry name" value="SPASM/twitch_domain_containing"/>
    <property type="match status" value="1"/>
</dbReference>
<accession>A0A099T4A9</accession>
<protein>
    <recommendedName>
        <fullName evidence="8">Radical SAM core domain-containing protein</fullName>
    </recommendedName>
</protein>
<dbReference type="InterPro" id="IPR058240">
    <property type="entry name" value="rSAM_sf"/>
</dbReference>
<keyword evidence="6" id="KW-0411">Iron-sulfur</keyword>
<keyword evidence="2" id="KW-0004">4Fe-4S</keyword>
<name>A0A099T4A9_METMT</name>
<comment type="cofactor">
    <cofactor evidence="1">
        <name>[4Fe-4S] cluster</name>
        <dbReference type="ChEBI" id="CHEBI:49883"/>
    </cofactor>
</comment>
<dbReference type="Proteomes" id="UP000029859">
    <property type="component" value="Unassembled WGS sequence"/>
</dbReference>
<keyword evidence="7" id="KW-0051">Antiviral defense</keyword>
<organism evidence="9 10">
    <name type="scientific">Methanococcoides methylutens</name>
    <dbReference type="NCBI Taxonomy" id="2226"/>
    <lineage>
        <taxon>Archaea</taxon>
        <taxon>Methanobacteriati</taxon>
        <taxon>Methanobacteriota</taxon>
        <taxon>Stenosarchaea group</taxon>
        <taxon>Methanomicrobia</taxon>
        <taxon>Methanosarcinales</taxon>
        <taxon>Methanosarcinaceae</taxon>
        <taxon>Methanococcoides</taxon>
    </lineage>
</organism>
<dbReference type="SUPFAM" id="SSF102114">
    <property type="entry name" value="Radical SAM enzymes"/>
    <property type="match status" value="1"/>
</dbReference>
<feature type="domain" description="Radical SAM core" evidence="8">
    <location>
        <begin position="1"/>
        <end position="210"/>
    </location>
</feature>
<dbReference type="RefSeq" id="WP_048192940.1">
    <property type="nucleotide sequence ID" value="NZ_CAAGSM010000008.1"/>
</dbReference>
<dbReference type="InterPro" id="IPR013785">
    <property type="entry name" value="Aldolase_TIM"/>
</dbReference>
<dbReference type="GO" id="GO:0051539">
    <property type="term" value="F:4 iron, 4 sulfur cluster binding"/>
    <property type="evidence" value="ECO:0007669"/>
    <property type="project" value="UniProtKB-KW"/>
</dbReference>
<reference evidence="9 10" key="1">
    <citation type="submission" date="2014-09" db="EMBL/GenBank/DDBJ databases">
        <title>Draft genome sequence of an obligately methylotrophic methanogen, Methanococcoides methylutens, isolated from marine sediment.</title>
        <authorList>
            <person name="Guan Y."/>
            <person name="Ngugi D.K."/>
            <person name="Blom J."/>
            <person name="Ali S."/>
            <person name="Ferry J.G."/>
            <person name="Stingl U."/>
        </authorList>
    </citation>
    <scope>NUCLEOTIDE SEQUENCE [LARGE SCALE GENOMIC DNA]</scope>
    <source>
        <strain evidence="9 10">DSM 2657</strain>
    </source>
</reference>
<keyword evidence="4" id="KW-0479">Metal-binding</keyword>
<dbReference type="AlphaFoldDB" id="A0A099T4A9"/>
<dbReference type="EMBL" id="JRHO01000002">
    <property type="protein sequence ID" value="KGK99659.1"/>
    <property type="molecule type" value="Genomic_DNA"/>
</dbReference>
<evidence type="ECO:0000313" key="10">
    <source>
        <dbReference type="Proteomes" id="UP000029859"/>
    </source>
</evidence>
<dbReference type="SMART" id="SM00729">
    <property type="entry name" value="Elp3"/>
    <property type="match status" value="1"/>
</dbReference>
<dbReference type="GO" id="GO:0051607">
    <property type="term" value="P:defense response to virus"/>
    <property type="evidence" value="ECO:0007669"/>
    <property type="project" value="UniProtKB-KW"/>
</dbReference>
<sequence>MTNATIRSVNWHVTMNCNYNCRFCFYKNMSGEFKDIEKGRQKLETLKAKGIEKINFAGGEPLLYKNLNQLLKMAKDIGFTVSIVTNAALLNEKNLREMSEYVDWVGISVDSVDEEIERQLGRGNGNHVEHVRKVCKLVHENGMKLKINSTITKINYSEDMKPFILSLAPDRWKVFQILHMKGQNDDALDLTLTSEEFNVFRSLNGGLMLNNGSYPTFESAEDMLNSYFIIGPDGNILLSKGNQRSTIPFESLENMELIDLVDEDKYLGRGGNYDWN</sequence>
<dbReference type="GO" id="GO:0046872">
    <property type="term" value="F:metal ion binding"/>
    <property type="evidence" value="ECO:0007669"/>
    <property type="project" value="UniProtKB-KW"/>
</dbReference>